<comment type="caution">
    <text evidence="1">The sequence shown here is derived from an EMBL/GenBank/DDBJ whole genome shotgun (WGS) entry which is preliminary data.</text>
</comment>
<organism evidence="1 2">
    <name type="scientific">Steinernema carpocapsae</name>
    <name type="common">Entomopathogenic nematode</name>
    <dbReference type="NCBI Taxonomy" id="34508"/>
    <lineage>
        <taxon>Eukaryota</taxon>
        <taxon>Metazoa</taxon>
        <taxon>Ecdysozoa</taxon>
        <taxon>Nematoda</taxon>
        <taxon>Chromadorea</taxon>
        <taxon>Rhabditida</taxon>
        <taxon>Tylenchina</taxon>
        <taxon>Panagrolaimomorpha</taxon>
        <taxon>Strongyloidoidea</taxon>
        <taxon>Steinernematidae</taxon>
        <taxon>Steinernema</taxon>
    </lineage>
</organism>
<evidence type="ECO:0000313" key="2">
    <source>
        <dbReference type="Proteomes" id="UP000298663"/>
    </source>
</evidence>
<protein>
    <submittedName>
        <fullName evidence="1">Uncharacterized protein</fullName>
    </submittedName>
</protein>
<name>A0A4U5MGF9_STECR</name>
<proteinExistence type="predicted"/>
<dbReference type="AlphaFoldDB" id="A0A4U5MGF9"/>
<reference evidence="1 2" key="2">
    <citation type="journal article" date="2019" name="G3 (Bethesda)">
        <title>Hybrid Assembly of the Genome of the Entomopathogenic Nematode Steinernema carpocapsae Identifies the X-Chromosome.</title>
        <authorList>
            <person name="Serra L."/>
            <person name="Macchietto M."/>
            <person name="Macias-Munoz A."/>
            <person name="McGill C.J."/>
            <person name="Rodriguez I.M."/>
            <person name="Rodriguez B."/>
            <person name="Murad R."/>
            <person name="Mortazavi A."/>
        </authorList>
    </citation>
    <scope>NUCLEOTIDE SEQUENCE [LARGE SCALE GENOMIC DNA]</scope>
    <source>
        <strain evidence="1 2">ALL</strain>
    </source>
</reference>
<gene>
    <name evidence="1" type="ORF">L596_024334</name>
</gene>
<sequence>MSRKAKCRRRSLKSILGLLSTRRRGGRLGLLPAIAIGQTLSGTSVAAGSALAMLVNQLVDADLGRLCSCAVAQNSNRRKRFFLGASRRDLHAMAVLGIFTWAPVIR</sequence>
<dbReference type="Proteomes" id="UP000298663">
    <property type="component" value="Unassembled WGS sequence"/>
</dbReference>
<reference evidence="1 2" key="1">
    <citation type="journal article" date="2015" name="Genome Biol.">
        <title>Comparative genomics of Steinernema reveals deeply conserved gene regulatory networks.</title>
        <authorList>
            <person name="Dillman A.R."/>
            <person name="Macchietto M."/>
            <person name="Porter C.F."/>
            <person name="Rogers A."/>
            <person name="Williams B."/>
            <person name="Antoshechkin I."/>
            <person name="Lee M.M."/>
            <person name="Goodwin Z."/>
            <person name="Lu X."/>
            <person name="Lewis E.E."/>
            <person name="Goodrich-Blair H."/>
            <person name="Stock S.P."/>
            <person name="Adams B.J."/>
            <person name="Sternberg P.W."/>
            <person name="Mortazavi A."/>
        </authorList>
    </citation>
    <scope>NUCLEOTIDE SEQUENCE [LARGE SCALE GENOMIC DNA]</scope>
    <source>
        <strain evidence="1 2">ALL</strain>
    </source>
</reference>
<evidence type="ECO:0000313" key="1">
    <source>
        <dbReference type="EMBL" id="TKR68339.1"/>
    </source>
</evidence>
<dbReference type="EMBL" id="AZBU02000008">
    <property type="protein sequence ID" value="TKR68339.1"/>
    <property type="molecule type" value="Genomic_DNA"/>
</dbReference>
<accession>A0A4U5MGF9</accession>
<keyword evidence="2" id="KW-1185">Reference proteome</keyword>